<feature type="coiled-coil region" evidence="1">
    <location>
        <begin position="228"/>
        <end position="262"/>
    </location>
</feature>
<feature type="compositionally biased region" description="Low complexity" evidence="2">
    <location>
        <begin position="39"/>
        <end position="48"/>
    </location>
</feature>
<feature type="region of interest" description="Disordered" evidence="2">
    <location>
        <begin position="25"/>
        <end position="77"/>
    </location>
</feature>
<reference evidence="3 4" key="1">
    <citation type="journal article" date="2012" name="BMC Genomics">
        <title>Comparative genomics of the white-rot fungi, Phanerochaete carnosa and P. chrysosporium, to elucidate the genetic basis of the distinct wood types they colonize.</title>
        <authorList>
            <person name="Suzuki H."/>
            <person name="MacDonald J."/>
            <person name="Syed K."/>
            <person name="Salamov A."/>
            <person name="Hori C."/>
            <person name="Aerts A."/>
            <person name="Henrissat B."/>
            <person name="Wiebenga A."/>
            <person name="vanKuyk P.A."/>
            <person name="Barry K."/>
            <person name="Lindquist E."/>
            <person name="LaButti K."/>
            <person name="Lapidus A."/>
            <person name="Lucas S."/>
            <person name="Coutinho P."/>
            <person name="Gong Y."/>
            <person name="Samejima M."/>
            <person name="Mahadevan R."/>
            <person name="Abou-Zaid M."/>
            <person name="de Vries R.P."/>
            <person name="Igarashi K."/>
            <person name="Yadav J.S."/>
            <person name="Grigoriev I.V."/>
            <person name="Master E.R."/>
        </authorList>
    </citation>
    <scope>NUCLEOTIDE SEQUENCE [LARGE SCALE GENOMIC DNA]</scope>
    <source>
        <strain evidence="3 4">HHB-10118-sp</strain>
    </source>
</reference>
<dbReference type="Proteomes" id="UP000008370">
    <property type="component" value="Unassembled WGS sequence"/>
</dbReference>
<dbReference type="InParanoid" id="K5WD07"/>
<dbReference type="GeneID" id="18910997"/>
<name>K5WD07_PHACS</name>
<evidence type="ECO:0000256" key="1">
    <source>
        <dbReference type="SAM" id="Coils"/>
    </source>
</evidence>
<feature type="compositionally biased region" description="Basic and acidic residues" evidence="2">
    <location>
        <begin position="166"/>
        <end position="182"/>
    </location>
</feature>
<accession>K5WD07</accession>
<proteinExistence type="predicted"/>
<dbReference type="EMBL" id="JH930471">
    <property type="protein sequence ID" value="EKM56884.1"/>
    <property type="molecule type" value="Genomic_DNA"/>
</dbReference>
<gene>
    <name evidence="3" type="ORF">PHACADRAFT_194460</name>
</gene>
<evidence type="ECO:0000256" key="2">
    <source>
        <dbReference type="SAM" id="MobiDB-lite"/>
    </source>
</evidence>
<feature type="region of interest" description="Disordered" evidence="2">
    <location>
        <begin position="166"/>
        <end position="185"/>
    </location>
</feature>
<keyword evidence="1" id="KW-0175">Coiled coil</keyword>
<evidence type="ECO:0000313" key="3">
    <source>
        <dbReference type="EMBL" id="EKM56884.1"/>
    </source>
</evidence>
<evidence type="ECO:0000313" key="4">
    <source>
        <dbReference type="Proteomes" id="UP000008370"/>
    </source>
</evidence>
<keyword evidence="4" id="KW-1185">Reference proteome</keyword>
<sequence length="313" mass="35798">MDFLSFFTRPAGKIMITQQCSTRRFAPYSPSAKSRPDASTEPSHSSSETPKRRTAPLTRSNARYIDPTPMSCAPISGGNTSYDEIGIEAMNSIDDVYYDEGLHPRGPGWDNDYGSTGEPMYDSTNEDEAEGESGPYTPSSSWSMHDFNLDRDEALDQLYTKYSHGGRAEGEVARAQNEDQERRHNRTIESYSRKIQTPVTKHRNGRLEDEEARRREIVDIEAGFTRKLDKESQRAEKAMGEVRQWKLKAESANRAYETLRVETEAHLWRQDQARILAEAEAVRLHEELQGLRSSRPADEQADLRDRLLLYERK</sequence>
<feature type="region of interest" description="Disordered" evidence="2">
    <location>
        <begin position="106"/>
        <end position="143"/>
    </location>
</feature>
<dbReference type="RefSeq" id="XP_007394714.1">
    <property type="nucleotide sequence ID" value="XM_007394652.1"/>
</dbReference>
<organism evidence="3 4">
    <name type="scientific">Phanerochaete carnosa (strain HHB-10118-sp)</name>
    <name type="common">White-rot fungus</name>
    <name type="synonym">Peniophora carnosa</name>
    <dbReference type="NCBI Taxonomy" id="650164"/>
    <lineage>
        <taxon>Eukaryota</taxon>
        <taxon>Fungi</taxon>
        <taxon>Dikarya</taxon>
        <taxon>Basidiomycota</taxon>
        <taxon>Agaricomycotina</taxon>
        <taxon>Agaricomycetes</taxon>
        <taxon>Polyporales</taxon>
        <taxon>Phanerochaetaceae</taxon>
        <taxon>Phanerochaete</taxon>
    </lineage>
</organism>
<dbReference type="KEGG" id="pco:PHACADRAFT_194460"/>
<dbReference type="AlphaFoldDB" id="K5WD07"/>
<protein>
    <submittedName>
        <fullName evidence="3">Uncharacterized protein</fullName>
    </submittedName>
</protein>
<dbReference type="HOGENOM" id="CLU_888793_0_0_1"/>